<sequence>METRHDVKEIVRNQEDEKILKWLAAPDPSVGYNAALEKRCLETGSWFLKGEKFNEWKTKADVPLWISGIPGCGKTVLCSSIVKDVISTRSGASSACAYFFFDGRDSREEFQLHRKLIRSLIKQFTSRLPSIPPSLKRLYGTGDHQPSLPDMEKTLDEILDHFRDAFIVIDSLDECSEKRDLLRWITNVCQRKAGKLHLLVTSRPEQDIIEKMDRLALVHVLVETENITEDIESYVNSEITTDDRLASIPIGNLRMKLVEDACGMFRLVAFRIQELRDCRTLHELQEALQNLPKDLYAMYHKMISKLRCEDRVRVLRILRWLAFSMRDLSLKEVAEVVAVDMSGQKPHFNANHRFIEIQGLLLLCGGFVSHSQGEVKLSHMSIKDYLLSNHHPKSSDIRTNTSLAHSVIAQTCLAYLLQFTQPGSTNNIRDMFPLADYAARYWFKHVRFVDSDDMGAQHQMTMELLQVDCGAFEEWVNLYNPDDPYRLEG</sequence>
<name>A0ACB7ZR88_9AGAM</name>
<keyword evidence="2" id="KW-1185">Reference proteome</keyword>
<proteinExistence type="predicted"/>
<dbReference type="EMBL" id="MU269083">
    <property type="protein sequence ID" value="KAH7903273.1"/>
    <property type="molecule type" value="Genomic_DNA"/>
</dbReference>
<reference evidence="1" key="1">
    <citation type="journal article" date="2021" name="New Phytol.">
        <title>Evolutionary innovations through gain and loss of genes in the ectomycorrhizal Boletales.</title>
        <authorList>
            <person name="Wu G."/>
            <person name="Miyauchi S."/>
            <person name="Morin E."/>
            <person name="Kuo A."/>
            <person name="Drula E."/>
            <person name="Varga T."/>
            <person name="Kohler A."/>
            <person name="Feng B."/>
            <person name="Cao Y."/>
            <person name="Lipzen A."/>
            <person name="Daum C."/>
            <person name="Hundley H."/>
            <person name="Pangilinan J."/>
            <person name="Johnson J."/>
            <person name="Barry K."/>
            <person name="LaButti K."/>
            <person name="Ng V."/>
            <person name="Ahrendt S."/>
            <person name="Min B."/>
            <person name="Choi I.G."/>
            <person name="Park H."/>
            <person name="Plett J.M."/>
            <person name="Magnuson J."/>
            <person name="Spatafora J.W."/>
            <person name="Nagy L.G."/>
            <person name="Henrissat B."/>
            <person name="Grigoriev I.V."/>
            <person name="Yang Z.L."/>
            <person name="Xu J."/>
            <person name="Martin F.M."/>
        </authorList>
    </citation>
    <scope>NUCLEOTIDE SEQUENCE</scope>
    <source>
        <strain evidence="1">ATCC 28755</strain>
    </source>
</reference>
<protein>
    <submittedName>
        <fullName evidence="1">Uncharacterized protein</fullName>
    </submittedName>
</protein>
<comment type="caution">
    <text evidence="1">The sequence shown here is derived from an EMBL/GenBank/DDBJ whole genome shotgun (WGS) entry which is preliminary data.</text>
</comment>
<evidence type="ECO:0000313" key="1">
    <source>
        <dbReference type="EMBL" id="KAH7903273.1"/>
    </source>
</evidence>
<gene>
    <name evidence="1" type="ORF">BJ138DRAFT_1168378</name>
</gene>
<accession>A0ACB7ZR88</accession>
<feature type="non-terminal residue" evidence="1">
    <location>
        <position position="489"/>
    </location>
</feature>
<organism evidence="1 2">
    <name type="scientific">Hygrophoropsis aurantiaca</name>
    <dbReference type="NCBI Taxonomy" id="72124"/>
    <lineage>
        <taxon>Eukaryota</taxon>
        <taxon>Fungi</taxon>
        <taxon>Dikarya</taxon>
        <taxon>Basidiomycota</taxon>
        <taxon>Agaricomycotina</taxon>
        <taxon>Agaricomycetes</taxon>
        <taxon>Agaricomycetidae</taxon>
        <taxon>Boletales</taxon>
        <taxon>Coniophorineae</taxon>
        <taxon>Hygrophoropsidaceae</taxon>
        <taxon>Hygrophoropsis</taxon>
    </lineage>
</organism>
<dbReference type="Proteomes" id="UP000790377">
    <property type="component" value="Unassembled WGS sequence"/>
</dbReference>
<evidence type="ECO:0000313" key="2">
    <source>
        <dbReference type="Proteomes" id="UP000790377"/>
    </source>
</evidence>